<protein>
    <submittedName>
        <fullName evidence="2">Uncharacterized protein</fullName>
    </submittedName>
</protein>
<gene>
    <name evidence="2" type="ORF">PCOS0759_LOCUS1301</name>
</gene>
<evidence type="ECO:0000313" key="2">
    <source>
        <dbReference type="EMBL" id="CAD9078069.1"/>
    </source>
</evidence>
<feature type="region of interest" description="Disordered" evidence="1">
    <location>
        <begin position="462"/>
        <end position="487"/>
    </location>
</feature>
<feature type="compositionally biased region" description="Low complexity" evidence="1">
    <location>
        <begin position="282"/>
        <end position="297"/>
    </location>
</feature>
<feature type="compositionally biased region" description="Polar residues" evidence="1">
    <location>
        <begin position="462"/>
        <end position="476"/>
    </location>
</feature>
<reference evidence="2" key="1">
    <citation type="submission" date="2021-01" db="EMBL/GenBank/DDBJ databases">
        <authorList>
            <person name="Corre E."/>
            <person name="Pelletier E."/>
            <person name="Niang G."/>
            <person name="Scheremetjew M."/>
            <person name="Finn R."/>
            <person name="Kale V."/>
            <person name="Holt S."/>
            <person name="Cochrane G."/>
            <person name="Meng A."/>
            <person name="Brown T."/>
            <person name="Cohen L."/>
        </authorList>
    </citation>
    <scope>NUCLEOTIDE SEQUENCE</scope>
    <source>
        <strain evidence="2">WS</strain>
    </source>
</reference>
<dbReference type="EMBL" id="HBGD01001575">
    <property type="protein sequence ID" value="CAD9078069.1"/>
    <property type="molecule type" value="Transcribed_RNA"/>
</dbReference>
<evidence type="ECO:0000256" key="1">
    <source>
        <dbReference type="SAM" id="MobiDB-lite"/>
    </source>
</evidence>
<feature type="region of interest" description="Disordered" evidence="1">
    <location>
        <begin position="521"/>
        <end position="639"/>
    </location>
</feature>
<sequence length="681" mass="77053">MSEILDPSSADFQPLDTPPTADADESVTLALSPPLEGFSEDTLPAIVSPAQTEEPVVLLTTFKPNLLVNILSFLPFEILMIVHKLTARLWPFLGIEVALRENLETVSGSFDGYLEERRAVQIQQYMHHLQYCMDKVNADEILSSSGVSAQATLVSPKMESSLGVISTNPAQQSHLQEHRMRVIAILRILLGFKLPRSQKRNRFTRSLDNEHWLLKPLLIRRISSEKARARKIRLQKKRLHESGATRFYVTPSVFTGQRSSNFYSFENTPTNKKTQKKKKPSSKTSSPASTATPRSAALHPFASPRNFKSSTPSPRTIRTPLTPPDNLLDRDLELLLSQLFEHCSSLNLLQNSINEEKLEFILPFITSLNAVKYTDLEPLKSYRYIFLWILAVLDFRRHLNLYSWYFSGADIDSILLQPHMHIVGSTTISEENEKGCLSMNDDEVKESTLSKYTYEVTTSTEEQGLSSSLTRMSGNAHTEKTEENTIKSATVTIPVPLTSTSAVDLNGKSFSQVDSDLETVPKLNLRKSNTDSTKKNPKTPRSSRSANPIQSPRSSASFIQSPRGKELFPHNISQEPQKTLPMSSTHKFQHMSKEEFEKRKMRRQQKLVEMEKNKNNMQPKSKKKPRNNLKSSQPMRPTSRLEVLLNMSSEDNLTKNMRLTPKRIEQLVEKKLGSNKMVATG</sequence>
<feature type="compositionally biased region" description="Polar residues" evidence="1">
    <location>
        <begin position="571"/>
        <end position="586"/>
    </location>
</feature>
<feature type="region of interest" description="Disordered" evidence="1">
    <location>
        <begin position="260"/>
        <end position="324"/>
    </location>
</feature>
<name>A0A7S1KM77_9EUKA</name>
<feature type="compositionally biased region" description="Polar residues" evidence="1">
    <location>
        <begin position="306"/>
        <end position="316"/>
    </location>
</feature>
<feature type="compositionally biased region" description="Polar residues" evidence="1">
    <location>
        <begin position="539"/>
        <end position="560"/>
    </location>
</feature>
<proteinExistence type="predicted"/>
<accession>A0A7S1KM77</accession>
<organism evidence="2">
    <name type="scientific">Percolomonas cosmopolitus</name>
    <dbReference type="NCBI Taxonomy" id="63605"/>
    <lineage>
        <taxon>Eukaryota</taxon>
        <taxon>Discoba</taxon>
        <taxon>Heterolobosea</taxon>
        <taxon>Tetramitia</taxon>
        <taxon>Eutetramitia</taxon>
        <taxon>Percolomonadidae</taxon>
        <taxon>Percolomonas</taxon>
    </lineage>
</organism>
<dbReference type="AlphaFoldDB" id="A0A7S1KM77"/>
<feature type="region of interest" description="Disordered" evidence="1">
    <location>
        <begin position="1"/>
        <end position="23"/>
    </location>
</feature>